<reference evidence="2" key="1">
    <citation type="submission" date="2021-01" db="EMBL/GenBank/DDBJ databases">
        <title>Adiantum capillus-veneris genome.</title>
        <authorList>
            <person name="Fang Y."/>
            <person name="Liao Q."/>
        </authorList>
    </citation>
    <scope>NUCLEOTIDE SEQUENCE</scope>
    <source>
        <strain evidence="2">H3</strain>
        <tissue evidence="2">Leaf</tissue>
    </source>
</reference>
<evidence type="ECO:0000256" key="1">
    <source>
        <dbReference type="SAM" id="MobiDB-lite"/>
    </source>
</evidence>
<accession>A0A9D4UMU3</accession>
<dbReference type="AlphaFoldDB" id="A0A9D4UMU3"/>
<comment type="caution">
    <text evidence="2">The sequence shown here is derived from an EMBL/GenBank/DDBJ whole genome shotgun (WGS) entry which is preliminary data.</text>
</comment>
<keyword evidence="3" id="KW-1185">Reference proteome</keyword>
<feature type="region of interest" description="Disordered" evidence="1">
    <location>
        <begin position="1"/>
        <end position="23"/>
    </location>
</feature>
<gene>
    <name evidence="2" type="ORF">GOP47_0015028</name>
</gene>
<evidence type="ECO:0000313" key="2">
    <source>
        <dbReference type="EMBL" id="KAI5070685.1"/>
    </source>
</evidence>
<evidence type="ECO:0000313" key="3">
    <source>
        <dbReference type="Proteomes" id="UP000886520"/>
    </source>
</evidence>
<name>A0A9D4UMU3_ADICA</name>
<protein>
    <submittedName>
        <fullName evidence="2">Uncharacterized protein</fullName>
    </submittedName>
</protein>
<dbReference type="Proteomes" id="UP000886520">
    <property type="component" value="Chromosome 14"/>
</dbReference>
<organism evidence="2 3">
    <name type="scientific">Adiantum capillus-veneris</name>
    <name type="common">Maidenhair fern</name>
    <dbReference type="NCBI Taxonomy" id="13818"/>
    <lineage>
        <taxon>Eukaryota</taxon>
        <taxon>Viridiplantae</taxon>
        <taxon>Streptophyta</taxon>
        <taxon>Embryophyta</taxon>
        <taxon>Tracheophyta</taxon>
        <taxon>Polypodiopsida</taxon>
        <taxon>Polypodiidae</taxon>
        <taxon>Polypodiales</taxon>
        <taxon>Pteridineae</taxon>
        <taxon>Pteridaceae</taxon>
        <taxon>Vittarioideae</taxon>
        <taxon>Adiantum</taxon>
    </lineage>
</organism>
<dbReference type="EMBL" id="JABFUD020000014">
    <property type="protein sequence ID" value="KAI5070685.1"/>
    <property type="molecule type" value="Genomic_DNA"/>
</dbReference>
<proteinExistence type="predicted"/>
<sequence length="234" mass="22983">MVQSTQPADTGPPGAPVEGAAAPRNDDLAVQLAAANAGADCKTPTPACRRSPCCGPYCEPAADEVLAANNAANADAHARSCAASPAVEPAAPGSVKSAANGATTSTVEVVIAHTIVLYAAATPANKTTVNQVAGAAATPAADAVPFADNEPAVEDKDASAAGDVPHPVVNSPAVNSVKEYGAAIHAARHTETNTAKNAVKGAANKLLHARAATNSAIGDAGLYLPEAAGGKRQC</sequence>